<evidence type="ECO:0000313" key="4">
    <source>
        <dbReference type="Proteomes" id="UP001465976"/>
    </source>
</evidence>
<keyword evidence="4" id="KW-1185">Reference proteome</keyword>
<dbReference type="SUPFAM" id="SSF52833">
    <property type="entry name" value="Thioredoxin-like"/>
    <property type="match status" value="1"/>
</dbReference>
<dbReference type="SUPFAM" id="SSF47616">
    <property type="entry name" value="GST C-terminal domain-like"/>
    <property type="match status" value="1"/>
</dbReference>
<evidence type="ECO:0000313" key="3">
    <source>
        <dbReference type="EMBL" id="KAL0576774.1"/>
    </source>
</evidence>
<dbReference type="InterPro" id="IPR054416">
    <property type="entry name" value="GST_UstS-like_C"/>
</dbReference>
<evidence type="ECO:0000259" key="2">
    <source>
        <dbReference type="Pfam" id="PF22041"/>
    </source>
</evidence>
<dbReference type="Gene3D" id="3.40.30.10">
    <property type="entry name" value="Glutaredoxin"/>
    <property type="match status" value="1"/>
</dbReference>
<dbReference type="EMBL" id="JBAHYK010000200">
    <property type="protein sequence ID" value="KAL0576774.1"/>
    <property type="molecule type" value="Genomic_DNA"/>
</dbReference>
<sequence>MSNRLSNDAIPYEVKLLLFDEIEPAAKAAGAPPTSIRADGTPRYTVPFIHDSYTGKSIAESFPIVEYLDRTYPETPQVLPPGTRVLQSVFIDAFQSVLAWKFGIWYSKELLESRKKVYGIDAKPPQPPTSEQRIENLKTAKAFFDGLDDAYRDHELVMGNTPVFADIALASHLVTMRMLLGDGSKEWEEVCGWNKGRIGKLIERILSYKRPGSSGR</sequence>
<proteinExistence type="predicted"/>
<evidence type="ECO:0000259" key="1">
    <source>
        <dbReference type="Pfam" id="PF13417"/>
    </source>
</evidence>
<comment type="caution">
    <text evidence="3">The sequence shown here is derived from an EMBL/GenBank/DDBJ whole genome shotgun (WGS) entry which is preliminary data.</text>
</comment>
<feature type="domain" description="Glutathione S-transferase UstS-like C-terminal" evidence="2">
    <location>
        <begin position="113"/>
        <end position="208"/>
    </location>
</feature>
<protein>
    <recommendedName>
        <fullName evidence="5">Glutathione S-transferase</fullName>
    </recommendedName>
</protein>
<dbReference type="CDD" id="cd00299">
    <property type="entry name" value="GST_C_family"/>
    <property type="match status" value="1"/>
</dbReference>
<dbReference type="InterPro" id="IPR036249">
    <property type="entry name" value="Thioredoxin-like_sf"/>
</dbReference>
<organism evidence="3 4">
    <name type="scientific">Marasmius crinis-equi</name>
    <dbReference type="NCBI Taxonomy" id="585013"/>
    <lineage>
        <taxon>Eukaryota</taxon>
        <taxon>Fungi</taxon>
        <taxon>Dikarya</taxon>
        <taxon>Basidiomycota</taxon>
        <taxon>Agaricomycotina</taxon>
        <taxon>Agaricomycetes</taxon>
        <taxon>Agaricomycetidae</taxon>
        <taxon>Agaricales</taxon>
        <taxon>Marasmiineae</taxon>
        <taxon>Marasmiaceae</taxon>
        <taxon>Marasmius</taxon>
    </lineage>
</organism>
<dbReference type="Proteomes" id="UP001465976">
    <property type="component" value="Unassembled WGS sequence"/>
</dbReference>
<dbReference type="InterPro" id="IPR004045">
    <property type="entry name" value="Glutathione_S-Trfase_N"/>
</dbReference>
<dbReference type="Gene3D" id="1.20.1050.10">
    <property type="match status" value="1"/>
</dbReference>
<dbReference type="InterPro" id="IPR036282">
    <property type="entry name" value="Glutathione-S-Trfase_C_sf"/>
</dbReference>
<dbReference type="Pfam" id="PF22041">
    <property type="entry name" value="GST_C_7"/>
    <property type="match status" value="1"/>
</dbReference>
<feature type="domain" description="GST N-terminal" evidence="1">
    <location>
        <begin position="31"/>
        <end position="75"/>
    </location>
</feature>
<reference evidence="3 4" key="1">
    <citation type="submission" date="2024-02" db="EMBL/GenBank/DDBJ databases">
        <title>A draft genome for the cacao thread blight pathogen Marasmius crinis-equi.</title>
        <authorList>
            <person name="Cohen S.P."/>
            <person name="Baruah I.K."/>
            <person name="Amoako-Attah I."/>
            <person name="Bukari Y."/>
            <person name="Meinhardt L.W."/>
            <person name="Bailey B.A."/>
        </authorList>
    </citation>
    <scope>NUCLEOTIDE SEQUENCE [LARGE SCALE GENOMIC DNA]</scope>
    <source>
        <strain evidence="3 4">GH-76</strain>
    </source>
</reference>
<evidence type="ECO:0008006" key="5">
    <source>
        <dbReference type="Google" id="ProtNLM"/>
    </source>
</evidence>
<dbReference type="Pfam" id="PF13417">
    <property type="entry name" value="GST_N_3"/>
    <property type="match status" value="1"/>
</dbReference>
<accession>A0ABR3FMZ6</accession>
<name>A0ABR3FMZ6_9AGAR</name>
<gene>
    <name evidence="3" type="ORF">V5O48_005217</name>
</gene>